<accession>A0A4R7JBT3</accession>
<dbReference type="Proteomes" id="UP000295371">
    <property type="component" value="Unassembled WGS sequence"/>
</dbReference>
<dbReference type="InterPro" id="IPR002758">
    <property type="entry name" value="Cation_antiport_E"/>
</dbReference>
<sequence>MTPDKNTETDPLPPRRFGLQPRTILVLAVIWVILWGEYTLFFLISGVLVGLIITLVFPMPPVWFAGRFRPLRALQALAGLLVDIVRSSISVVATVLRPGPPVRSGIIRVNLLSDSDLYEALTCELVNLVPGTLVVEARRSTRSVYLHVLDIEADNAVDDARDNFRKAELRVLRALASKDEIQQALSKEGA</sequence>
<proteinExistence type="inferred from homology"/>
<protein>
    <submittedName>
        <fullName evidence="8">Multicomponent Na+:H+ antiporter subunit E</fullName>
    </submittedName>
</protein>
<name>A0A4R7JBT3_9ACTN</name>
<dbReference type="GO" id="GO:0008324">
    <property type="term" value="F:monoatomic cation transmembrane transporter activity"/>
    <property type="evidence" value="ECO:0007669"/>
    <property type="project" value="InterPro"/>
</dbReference>
<evidence type="ECO:0000313" key="8">
    <source>
        <dbReference type="EMBL" id="TDT34137.1"/>
    </source>
</evidence>
<organism evidence="8 9">
    <name type="scientific">Naumannella halotolerans</name>
    <dbReference type="NCBI Taxonomy" id="993414"/>
    <lineage>
        <taxon>Bacteria</taxon>
        <taxon>Bacillati</taxon>
        <taxon>Actinomycetota</taxon>
        <taxon>Actinomycetes</taxon>
        <taxon>Propionibacteriales</taxon>
        <taxon>Propionibacteriaceae</taxon>
        <taxon>Naumannella</taxon>
    </lineage>
</organism>
<dbReference type="Pfam" id="PF01899">
    <property type="entry name" value="MNHE"/>
    <property type="match status" value="1"/>
</dbReference>
<gene>
    <name evidence="8" type="ORF">CLV29_1791</name>
</gene>
<evidence type="ECO:0000256" key="3">
    <source>
        <dbReference type="ARBA" id="ARBA00022475"/>
    </source>
</evidence>
<keyword evidence="5 7" id="KW-1133">Transmembrane helix</keyword>
<keyword evidence="9" id="KW-1185">Reference proteome</keyword>
<evidence type="ECO:0000313" key="9">
    <source>
        <dbReference type="Proteomes" id="UP000295371"/>
    </source>
</evidence>
<dbReference type="EMBL" id="SOAW01000001">
    <property type="protein sequence ID" value="TDT34137.1"/>
    <property type="molecule type" value="Genomic_DNA"/>
</dbReference>
<keyword evidence="3" id="KW-1003">Cell membrane</keyword>
<comment type="caution">
    <text evidence="8">The sequence shown here is derived from an EMBL/GenBank/DDBJ whole genome shotgun (WGS) entry which is preliminary data.</text>
</comment>
<keyword evidence="6 7" id="KW-0472">Membrane</keyword>
<dbReference type="PANTHER" id="PTHR34584:SF1">
    <property type="entry name" value="NA(+)_H(+) ANTIPORTER SUBUNIT E1"/>
    <property type="match status" value="1"/>
</dbReference>
<dbReference type="PANTHER" id="PTHR34584">
    <property type="entry name" value="NA(+)/H(+) ANTIPORTER SUBUNIT E1"/>
    <property type="match status" value="1"/>
</dbReference>
<evidence type="ECO:0000256" key="1">
    <source>
        <dbReference type="ARBA" id="ARBA00004651"/>
    </source>
</evidence>
<evidence type="ECO:0000256" key="5">
    <source>
        <dbReference type="ARBA" id="ARBA00022989"/>
    </source>
</evidence>
<evidence type="ECO:0000256" key="7">
    <source>
        <dbReference type="SAM" id="Phobius"/>
    </source>
</evidence>
<dbReference type="OrthoDB" id="3556991at2"/>
<feature type="transmembrane region" description="Helical" evidence="7">
    <location>
        <begin position="24"/>
        <end position="57"/>
    </location>
</feature>
<comment type="subcellular location">
    <subcellularLocation>
        <location evidence="1">Cell membrane</location>
        <topology evidence="1">Multi-pass membrane protein</topology>
    </subcellularLocation>
</comment>
<dbReference type="AlphaFoldDB" id="A0A4R7JBT3"/>
<dbReference type="NCBIfam" id="NF006521">
    <property type="entry name" value="PRK08965.1-5"/>
    <property type="match status" value="1"/>
</dbReference>
<evidence type="ECO:0000256" key="6">
    <source>
        <dbReference type="ARBA" id="ARBA00023136"/>
    </source>
</evidence>
<reference evidence="8 9" key="1">
    <citation type="submission" date="2019-03" db="EMBL/GenBank/DDBJ databases">
        <title>Genomic Encyclopedia of Archaeal and Bacterial Type Strains, Phase II (KMG-II): from individual species to whole genera.</title>
        <authorList>
            <person name="Goeker M."/>
        </authorList>
    </citation>
    <scope>NUCLEOTIDE SEQUENCE [LARGE SCALE GENOMIC DNA]</scope>
    <source>
        <strain evidence="8 9">DSM 24323</strain>
    </source>
</reference>
<evidence type="ECO:0000256" key="2">
    <source>
        <dbReference type="ARBA" id="ARBA00006228"/>
    </source>
</evidence>
<keyword evidence="4 7" id="KW-0812">Transmembrane</keyword>
<dbReference type="GO" id="GO:0005886">
    <property type="term" value="C:plasma membrane"/>
    <property type="evidence" value="ECO:0007669"/>
    <property type="project" value="UniProtKB-SubCell"/>
</dbReference>
<comment type="similarity">
    <text evidence="2">Belongs to the CPA3 antiporters (TC 2.A.63) subunit E family.</text>
</comment>
<dbReference type="RefSeq" id="WP_133754554.1">
    <property type="nucleotide sequence ID" value="NZ_CP171129.1"/>
</dbReference>
<evidence type="ECO:0000256" key="4">
    <source>
        <dbReference type="ARBA" id="ARBA00022692"/>
    </source>
</evidence>